<feature type="compositionally biased region" description="Polar residues" evidence="3">
    <location>
        <begin position="1"/>
        <end position="13"/>
    </location>
</feature>
<dbReference type="Proteomes" id="UP000035680">
    <property type="component" value="Unassembled WGS sequence"/>
</dbReference>
<protein>
    <submittedName>
        <fullName evidence="6">ENT domain-containing protein</fullName>
    </submittedName>
</protein>
<feature type="compositionally biased region" description="Polar residues" evidence="3">
    <location>
        <begin position="307"/>
        <end position="318"/>
    </location>
</feature>
<evidence type="ECO:0000313" key="6">
    <source>
        <dbReference type="WBParaSite" id="SVE_0998200.1"/>
    </source>
</evidence>
<dbReference type="Gene3D" id="1.10.1240.40">
    <property type="entry name" value="ENT domain"/>
    <property type="match status" value="1"/>
</dbReference>
<dbReference type="WBParaSite" id="SVE_0998200.1">
    <property type="protein sequence ID" value="SVE_0998200.1"/>
    <property type="gene ID" value="SVE_0998200"/>
</dbReference>
<evidence type="ECO:0000256" key="1">
    <source>
        <dbReference type="ARBA" id="ARBA00004123"/>
    </source>
</evidence>
<dbReference type="InterPro" id="IPR036142">
    <property type="entry name" value="ENT_dom-like_sf"/>
</dbReference>
<feature type="compositionally biased region" description="Polar residues" evidence="3">
    <location>
        <begin position="328"/>
        <end position="338"/>
    </location>
</feature>
<feature type="compositionally biased region" description="Basic residues" evidence="3">
    <location>
        <begin position="192"/>
        <end position="201"/>
    </location>
</feature>
<dbReference type="InterPro" id="IPR005491">
    <property type="entry name" value="ENT_dom"/>
</dbReference>
<sequence>MSETKFSRPSNFSTKKEEKNDQNLDDVLKNLEDLNQAAFEACMKAFRAHGNLDSYQFLILSHLKYIFSITTEMAKTISRRIADDIELITIAENLNPNVDVRRNWDDFCCEQTPIAWLSFKNETFANFLSGPLSYVKEYNFRKEVTGLDDAKSLSVLERLYTVKQEPIILDRYKKFFEEIGVSFSTKNDVNKVKSKCGRPKKNSVNNTKSQKSQNSKKSDKLTDECNDSNSSTLKTGKTKVKQNEMSYIGNLGKKEMHTMICQRVIPISETYKQKIINRSIVLRKRVTLGEVSTSGDSHTIESHKNSDNATPKVPSTSPKDVKRRKLDSSLSEDTGTNVNLSKGISTSSVFSKTSCYKFLRKPIFSSEKKSPKFVIRPITCTKKNVYSVPRVIFKANDNTSPRKIDNTYDMVIPPRSGSNLNNYRSLNKNTEIDDLSIGQLQNDSSSKIHKDLSNEPLQQAEKINIQMNGKYTLNTNLNDPQFITSTSLEIDKHSTYKEPLKNDLSKVIK</sequence>
<name>A0A0K0FLR6_STRVS</name>
<proteinExistence type="predicted"/>
<keyword evidence="5" id="KW-1185">Reference proteome</keyword>
<dbReference type="STRING" id="75913.A0A0K0FLR6"/>
<evidence type="ECO:0000256" key="2">
    <source>
        <dbReference type="ARBA" id="ARBA00023242"/>
    </source>
</evidence>
<accession>A0A0K0FLR6</accession>
<evidence type="ECO:0000259" key="4">
    <source>
        <dbReference type="Pfam" id="PF03735"/>
    </source>
</evidence>
<dbReference type="GO" id="GO:0005634">
    <property type="term" value="C:nucleus"/>
    <property type="evidence" value="ECO:0007669"/>
    <property type="project" value="UniProtKB-SubCell"/>
</dbReference>
<feature type="compositionally biased region" description="Low complexity" evidence="3">
    <location>
        <begin position="202"/>
        <end position="215"/>
    </location>
</feature>
<feature type="domain" description="ENT" evidence="4">
    <location>
        <begin position="30"/>
        <end position="95"/>
    </location>
</feature>
<comment type="subcellular location">
    <subcellularLocation>
        <location evidence="1">Nucleus</location>
    </subcellularLocation>
</comment>
<reference evidence="5" key="1">
    <citation type="submission" date="2014-07" db="EMBL/GenBank/DDBJ databases">
        <authorList>
            <person name="Martin A.A"/>
            <person name="De Silva N."/>
        </authorList>
    </citation>
    <scope>NUCLEOTIDE SEQUENCE</scope>
</reference>
<reference evidence="6" key="2">
    <citation type="submission" date="2015-08" db="UniProtKB">
        <authorList>
            <consortium name="WormBaseParasite"/>
        </authorList>
    </citation>
    <scope>IDENTIFICATION</scope>
</reference>
<feature type="region of interest" description="Disordered" evidence="3">
    <location>
        <begin position="192"/>
        <end position="239"/>
    </location>
</feature>
<keyword evidence="2" id="KW-0539">Nucleus</keyword>
<organism evidence="5 6">
    <name type="scientific">Strongyloides venezuelensis</name>
    <name type="common">Threadworm</name>
    <dbReference type="NCBI Taxonomy" id="75913"/>
    <lineage>
        <taxon>Eukaryota</taxon>
        <taxon>Metazoa</taxon>
        <taxon>Ecdysozoa</taxon>
        <taxon>Nematoda</taxon>
        <taxon>Chromadorea</taxon>
        <taxon>Rhabditida</taxon>
        <taxon>Tylenchina</taxon>
        <taxon>Panagrolaimomorpha</taxon>
        <taxon>Strongyloidoidea</taxon>
        <taxon>Strongyloididae</taxon>
        <taxon>Strongyloides</taxon>
    </lineage>
</organism>
<evidence type="ECO:0000313" key="5">
    <source>
        <dbReference type="Proteomes" id="UP000035680"/>
    </source>
</evidence>
<dbReference type="AlphaFoldDB" id="A0A0K0FLR6"/>
<dbReference type="Pfam" id="PF03735">
    <property type="entry name" value="ENT"/>
    <property type="match status" value="1"/>
</dbReference>
<evidence type="ECO:0000256" key="3">
    <source>
        <dbReference type="SAM" id="MobiDB-lite"/>
    </source>
</evidence>
<dbReference type="SUPFAM" id="SSF158639">
    <property type="entry name" value="ENT-like"/>
    <property type="match status" value="1"/>
</dbReference>
<feature type="region of interest" description="Disordered" evidence="3">
    <location>
        <begin position="1"/>
        <end position="21"/>
    </location>
</feature>
<feature type="region of interest" description="Disordered" evidence="3">
    <location>
        <begin position="291"/>
        <end position="338"/>
    </location>
</feature>